<accession>A0ABV0H2I9</accession>
<organism evidence="2 3">
    <name type="scientific">Chromobacterium piscinae</name>
    <dbReference type="NCBI Taxonomy" id="686831"/>
    <lineage>
        <taxon>Bacteria</taxon>
        <taxon>Pseudomonadati</taxon>
        <taxon>Pseudomonadota</taxon>
        <taxon>Betaproteobacteria</taxon>
        <taxon>Neisseriales</taxon>
        <taxon>Chromobacteriaceae</taxon>
        <taxon>Chromobacterium</taxon>
    </lineage>
</organism>
<dbReference type="RefSeq" id="WP_166439628.1">
    <property type="nucleotide sequence ID" value="NZ_CP197095.1"/>
</dbReference>
<gene>
    <name evidence="2" type="ORF">ABH309_04820</name>
</gene>
<sequence length="204" mass="21936">MADGTLNPQLRQVAEQYLERPLEAEEEQQLLSLQQNIQSQPPAPLGATQQAKQQAQQAISQSQAKAGASVKDILQTIQTSSSKALQVQEAEEQAILKLLEGSKTLSELRPAAMQPMGNGLKPGSQLAMAQIADHLSNLARKEVENCFNQYFGPLNQQLQALVARLEAKEAAEAAAPDTPSAASSAQTDAQNVHKPQDPPSTEQH</sequence>
<feature type="compositionally biased region" description="Low complexity" evidence="1">
    <location>
        <begin position="172"/>
        <end position="190"/>
    </location>
</feature>
<feature type="compositionally biased region" description="Low complexity" evidence="1">
    <location>
        <begin position="46"/>
        <end position="57"/>
    </location>
</feature>
<proteinExistence type="predicted"/>
<dbReference type="GeneID" id="97479393"/>
<feature type="region of interest" description="Disordered" evidence="1">
    <location>
        <begin position="167"/>
        <end position="204"/>
    </location>
</feature>
<comment type="caution">
    <text evidence="2">The sequence shown here is derived from an EMBL/GenBank/DDBJ whole genome shotgun (WGS) entry which is preliminary data.</text>
</comment>
<name>A0ABV0H2I9_9NEIS</name>
<dbReference type="Proteomes" id="UP001438292">
    <property type="component" value="Unassembled WGS sequence"/>
</dbReference>
<evidence type="ECO:0000313" key="3">
    <source>
        <dbReference type="Proteomes" id="UP001438292"/>
    </source>
</evidence>
<reference evidence="2 3" key="1">
    <citation type="submission" date="2024-05" db="EMBL/GenBank/DDBJ databases">
        <authorList>
            <person name="De Oliveira J.P."/>
            <person name="Noriler S.A."/>
            <person name="De Oliveira A.G."/>
            <person name="Sipoli D.S."/>
        </authorList>
    </citation>
    <scope>NUCLEOTIDE SEQUENCE [LARGE SCALE GENOMIC DNA]</scope>
    <source>
        <strain evidence="2 3">LABIM186</strain>
    </source>
</reference>
<evidence type="ECO:0000256" key="1">
    <source>
        <dbReference type="SAM" id="MobiDB-lite"/>
    </source>
</evidence>
<protein>
    <submittedName>
        <fullName evidence="2">Uncharacterized protein</fullName>
    </submittedName>
</protein>
<dbReference type="EMBL" id="JBDQQU010000004">
    <property type="protein sequence ID" value="MEO3953770.1"/>
    <property type="molecule type" value="Genomic_DNA"/>
</dbReference>
<keyword evidence="3" id="KW-1185">Reference proteome</keyword>
<feature type="region of interest" description="Disordered" evidence="1">
    <location>
        <begin position="34"/>
        <end position="57"/>
    </location>
</feature>
<evidence type="ECO:0000313" key="2">
    <source>
        <dbReference type="EMBL" id="MEO3953770.1"/>
    </source>
</evidence>